<dbReference type="PANTHER" id="PTHR40074">
    <property type="entry name" value="O-ACETYLTRANSFERASE WECH"/>
    <property type="match status" value="1"/>
</dbReference>
<name>A0A1S8TEV9_9CLOT</name>
<keyword evidence="5 7" id="KW-1133">Transmembrane helix</keyword>
<evidence type="ECO:0000256" key="1">
    <source>
        <dbReference type="ARBA" id="ARBA00004651"/>
    </source>
</evidence>
<feature type="transmembrane region" description="Helical" evidence="7">
    <location>
        <begin position="21"/>
        <end position="39"/>
    </location>
</feature>
<keyword evidence="9" id="KW-0012">Acyltransferase</keyword>
<dbReference type="GO" id="GO:0009246">
    <property type="term" value="P:enterobacterial common antigen biosynthetic process"/>
    <property type="evidence" value="ECO:0007669"/>
    <property type="project" value="TreeGrafter"/>
</dbReference>
<accession>A0A1S8TEV9</accession>
<dbReference type="RefSeq" id="WP_077847811.1">
    <property type="nucleotide sequence ID" value="NZ_LZZM01000174.1"/>
</dbReference>
<evidence type="ECO:0000256" key="2">
    <source>
        <dbReference type="ARBA" id="ARBA00007400"/>
    </source>
</evidence>
<feature type="transmembrane region" description="Helical" evidence="7">
    <location>
        <begin position="329"/>
        <end position="348"/>
    </location>
</feature>
<feature type="transmembrane region" description="Helical" evidence="7">
    <location>
        <begin position="136"/>
        <end position="158"/>
    </location>
</feature>
<feature type="transmembrane region" description="Helical" evidence="7">
    <location>
        <begin position="165"/>
        <end position="182"/>
    </location>
</feature>
<keyword evidence="10" id="KW-1185">Reference proteome</keyword>
<feature type="transmembrane region" description="Helical" evidence="7">
    <location>
        <begin position="188"/>
        <end position="205"/>
    </location>
</feature>
<dbReference type="OrthoDB" id="9816377at2"/>
<dbReference type="EMBL" id="LZZM01000174">
    <property type="protein sequence ID" value="OOM76323.1"/>
    <property type="molecule type" value="Genomic_DNA"/>
</dbReference>
<keyword evidence="9" id="KW-0808">Transferase</keyword>
<dbReference type="InterPro" id="IPR002656">
    <property type="entry name" value="Acyl_transf_3_dom"/>
</dbReference>
<evidence type="ECO:0000313" key="10">
    <source>
        <dbReference type="Proteomes" id="UP000190890"/>
    </source>
</evidence>
<keyword evidence="6 7" id="KW-0472">Membrane</keyword>
<dbReference type="GO" id="GO:0005886">
    <property type="term" value="C:plasma membrane"/>
    <property type="evidence" value="ECO:0007669"/>
    <property type="project" value="UniProtKB-SubCell"/>
</dbReference>
<evidence type="ECO:0000313" key="9">
    <source>
        <dbReference type="EMBL" id="OOM76323.1"/>
    </source>
</evidence>
<keyword evidence="4 7" id="KW-0812">Transmembrane</keyword>
<sequence>MLKEENLITTDKKQRSSNFELLRIICIILIVLYHCTGAIGSPNKLSLNRFVLTSTGSWGILGVDCFFLVSAYFLKDGKFKSRKLFELILQVAFYAIPFFIFFIIYQAYYVHDQNIVNTVIKQFYIGLFLNPLFSNLYWFITAYLFLYLSVPFLNIFLLSLSKDKLHKFIIILTIIIPIYGMTKVGYSVIEDYAYVVYIYILQFYLSQKNNNWFEKYAKIGFFTCTFIIFFSMYIAPEIHISIGMEFYYYTVANTGRHSAIMLLDALFLFNMFKNIKINYSKTINLISSTTLGIYLFHEYDYLKLRDLTVTLFKDWTGCQELNQMWYMPMFYFSEVVLILIFGVLIDLIRQRIFNATINKVLESKYKHILKKFDYWMNE</sequence>
<evidence type="ECO:0000259" key="8">
    <source>
        <dbReference type="Pfam" id="PF01757"/>
    </source>
</evidence>
<keyword evidence="3" id="KW-1003">Cell membrane</keyword>
<comment type="similarity">
    <text evidence="2">Belongs to the acyltransferase 3 family.</text>
</comment>
<dbReference type="GO" id="GO:0016413">
    <property type="term" value="F:O-acetyltransferase activity"/>
    <property type="evidence" value="ECO:0007669"/>
    <property type="project" value="TreeGrafter"/>
</dbReference>
<proteinExistence type="inferred from homology"/>
<comment type="subcellular location">
    <subcellularLocation>
        <location evidence="1">Cell membrane</location>
        <topology evidence="1">Multi-pass membrane protein</topology>
    </subcellularLocation>
</comment>
<evidence type="ECO:0000256" key="7">
    <source>
        <dbReference type="SAM" id="Phobius"/>
    </source>
</evidence>
<dbReference type="PANTHER" id="PTHR40074:SF2">
    <property type="entry name" value="O-ACETYLTRANSFERASE WECH"/>
    <property type="match status" value="1"/>
</dbReference>
<feature type="transmembrane region" description="Helical" evidence="7">
    <location>
        <begin position="87"/>
        <end position="108"/>
    </location>
</feature>
<evidence type="ECO:0000256" key="4">
    <source>
        <dbReference type="ARBA" id="ARBA00022692"/>
    </source>
</evidence>
<feature type="domain" description="Acyltransferase 3" evidence="8">
    <location>
        <begin position="18"/>
        <end position="344"/>
    </location>
</feature>
<feature type="transmembrane region" description="Helical" evidence="7">
    <location>
        <begin position="51"/>
        <end position="75"/>
    </location>
</feature>
<dbReference type="Pfam" id="PF01757">
    <property type="entry name" value="Acyl_transf_3"/>
    <property type="match status" value="1"/>
</dbReference>
<dbReference type="STRING" id="29367.CLPUN_27100"/>
<evidence type="ECO:0000256" key="5">
    <source>
        <dbReference type="ARBA" id="ARBA00022989"/>
    </source>
</evidence>
<dbReference type="Proteomes" id="UP000190890">
    <property type="component" value="Unassembled WGS sequence"/>
</dbReference>
<evidence type="ECO:0000256" key="3">
    <source>
        <dbReference type="ARBA" id="ARBA00022475"/>
    </source>
</evidence>
<comment type="caution">
    <text evidence="9">The sequence shown here is derived from an EMBL/GenBank/DDBJ whole genome shotgun (WGS) entry which is preliminary data.</text>
</comment>
<reference evidence="9 10" key="1">
    <citation type="submission" date="2016-05" db="EMBL/GenBank/DDBJ databases">
        <title>Microbial solvent formation.</title>
        <authorList>
            <person name="Poehlein A."/>
            <person name="Montoya Solano J.D."/>
            <person name="Flitsch S."/>
            <person name="Krabben P."/>
            <person name="Duerre P."/>
            <person name="Daniel R."/>
        </authorList>
    </citation>
    <scope>NUCLEOTIDE SEQUENCE [LARGE SCALE GENOMIC DNA]</scope>
    <source>
        <strain evidence="9 10">DSM 2619</strain>
    </source>
</reference>
<evidence type="ECO:0000256" key="6">
    <source>
        <dbReference type="ARBA" id="ARBA00023136"/>
    </source>
</evidence>
<protein>
    <submittedName>
        <fullName evidence="9">Acyltransferase family protein</fullName>
    </submittedName>
</protein>
<feature type="transmembrane region" description="Helical" evidence="7">
    <location>
        <begin position="217"/>
        <end position="235"/>
    </location>
</feature>
<organism evidence="9 10">
    <name type="scientific">Clostridium puniceum</name>
    <dbReference type="NCBI Taxonomy" id="29367"/>
    <lineage>
        <taxon>Bacteria</taxon>
        <taxon>Bacillati</taxon>
        <taxon>Bacillota</taxon>
        <taxon>Clostridia</taxon>
        <taxon>Eubacteriales</taxon>
        <taxon>Clostridiaceae</taxon>
        <taxon>Clostridium</taxon>
    </lineage>
</organism>
<gene>
    <name evidence="9" type="ORF">CLPUN_27100</name>
</gene>
<dbReference type="AlphaFoldDB" id="A0A1S8TEV9"/>